<dbReference type="RefSeq" id="WP_180676739.1">
    <property type="nucleotide sequence ID" value="NZ_JACCKA010000008.1"/>
</dbReference>
<accession>A0A853J793</accession>
<evidence type="ECO:0000313" key="1">
    <source>
        <dbReference type="EMBL" id="NZA24931.1"/>
    </source>
</evidence>
<organism evidence="1 2">
    <name type="scientific">Luteimonas salinisoli</name>
    <dbReference type="NCBI Taxonomy" id="2752307"/>
    <lineage>
        <taxon>Bacteria</taxon>
        <taxon>Pseudomonadati</taxon>
        <taxon>Pseudomonadota</taxon>
        <taxon>Gammaproteobacteria</taxon>
        <taxon>Lysobacterales</taxon>
        <taxon>Lysobacteraceae</taxon>
        <taxon>Luteimonas</taxon>
    </lineage>
</organism>
<dbReference type="Pfam" id="PF20461">
    <property type="entry name" value="DUF6714"/>
    <property type="match status" value="1"/>
</dbReference>
<dbReference type="EMBL" id="JACCKA010000008">
    <property type="protein sequence ID" value="NZA24931.1"/>
    <property type="molecule type" value="Genomic_DNA"/>
</dbReference>
<protein>
    <submittedName>
        <fullName evidence="1">Uncharacterized protein</fullName>
    </submittedName>
</protein>
<proteinExistence type="predicted"/>
<reference evidence="1 2" key="1">
    <citation type="submission" date="2020-07" db="EMBL/GenBank/DDBJ databases">
        <title>Luteimonas sp. SJ-92.</title>
        <authorList>
            <person name="Huang X.-X."/>
            <person name="Xu L."/>
            <person name="Sun J.-Q."/>
        </authorList>
    </citation>
    <scope>NUCLEOTIDE SEQUENCE [LARGE SCALE GENOMIC DNA]</scope>
    <source>
        <strain evidence="1 2">SJ-92</strain>
    </source>
</reference>
<name>A0A853J793_9GAMM</name>
<gene>
    <name evidence="1" type="ORF">H0E84_00890</name>
</gene>
<dbReference type="AlphaFoldDB" id="A0A853J793"/>
<evidence type="ECO:0000313" key="2">
    <source>
        <dbReference type="Proteomes" id="UP000578091"/>
    </source>
</evidence>
<sequence>MVDAERLERLWAAFSGVQRPAGLALAPHQCDECDMVRRLLELHTNRTLPIKTLNWLHDSLPLLGPEGLRYWLPAYIAAAYTDPDFRGVDLLIFHLGPSAKELGEQYWRERLAVFDAPQREQVLGFVDWFATNDEDASGYEAEIARARALWGRAD</sequence>
<keyword evidence="2" id="KW-1185">Reference proteome</keyword>
<dbReference type="Proteomes" id="UP000578091">
    <property type="component" value="Unassembled WGS sequence"/>
</dbReference>
<comment type="caution">
    <text evidence="1">The sequence shown here is derived from an EMBL/GenBank/DDBJ whole genome shotgun (WGS) entry which is preliminary data.</text>
</comment>
<dbReference type="InterPro" id="IPR046560">
    <property type="entry name" value="DUF6714"/>
</dbReference>